<dbReference type="STRING" id="282197.SAMN04488517_103208"/>
<proteinExistence type="predicted"/>
<evidence type="ECO:0000313" key="3">
    <source>
        <dbReference type="EMBL" id="CTQ34136.1"/>
    </source>
</evidence>
<feature type="domain" description="VTT" evidence="2">
    <location>
        <begin position="35"/>
        <end position="155"/>
    </location>
</feature>
<feature type="transmembrane region" description="Helical" evidence="1">
    <location>
        <begin position="171"/>
        <end position="191"/>
    </location>
</feature>
<keyword evidence="1" id="KW-0812">Transmembrane</keyword>
<keyword evidence="1" id="KW-0472">Membrane</keyword>
<dbReference type="PANTHER" id="PTHR42709">
    <property type="entry name" value="ALKALINE PHOSPHATASE LIKE PROTEIN"/>
    <property type="match status" value="1"/>
</dbReference>
<reference evidence="3 4" key="1">
    <citation type="submission" date="2015-07" db="EMBL/GenBank/DDBJ databases">
        <authorList>
            <person name="Noorani M."/>
        </authorList>
    </citation>
    <scope>NUCLEOTIDE SEQUENCE [LARGE SCALE GENOMIC DNA]</scope>
    <source>
        <strain evidence="3 4">CECT 5088</strain>
    </source>
</reference>
<dbReference type="RefSeq" id="WP_055683520.1">
    <property type="nucleotide sequence ID" value="NZ_CXPG01000021.1"/>
</dbReference>
<feature type="transmembrane region" description="Helical" evidence="1">
    <location>
        <begin position="132"/>
        <end position="159"/>
    </location>
</feature>
<keyword evidence="1" id="KW-1133">Transmembrane helix</keyword>
<accession>A0A0M6XSK6</accession>
<sequence length="192" mass="20774">MIRGLYNWTLSLAAHPRALWALAAVSFVESSVFPIPPDVMLIPMILATPHRAWLIATVCTVASVAGALLGYAIGAYAFAALGEPILEALGKADRIPAFQAYFTEWGSWAVLIAGLTPFPFKVMTILSGAAGLSLPVFVVSSIVARGLRFFFVAALLRRFGDPIRDFIERRLGFLSIAFVATLLGGFLLLRYL</sequence>
<evidence type="ECO:0000259" key="2">
    <source>
        <dbReference type="Pfam" id="PF09335"/>
    </source>
</evidence>
<name>A0A0M6XSK6_9RHOB</name>
<dbReference type="Pfam" id="PF09335">
    <property type="entry name" value="VTT_dom"/>
    <property type="match status" value="1"/>
</dbReference>
<dbReference type="InterPro" id="IPR051311">
    <property type="entry name" value="DedA_domain"/>
</dbReference>
<dbReference type="PANTHER" id="PTHR42709:SF11">
    <property type="entry name" value="DEDA FAMILY PROTEIN"/>
    <property type="match status" value="1"/>
</dbReference>
<protein>
    <submittedName>
        <fullName evidence="3">SNARE associated Golgi protein</fullName>
    </submittedName>
</protein>
<dbReference type="OrthoDB" id="9810270at2"/>
<dbReference type="GO" id="GO:0005886">
    <property type="term" value="C:plasma membrane"/>
    <property type="evidence" value="ECO:0007669"/>
    <property type="project" value="TreeGrafter"/>
</dbReference>
<evidence type="ECO:0000256" key="1">
    <source>
        <dbReference type="SAM" id="Phobius"/>
    </source>
</evidence>
<gene>
    <name evidence="3" type="ORF">JAN5088_02929</name>
</gene>
<keyword evidence="4" id="KW-1185">Reference proteome</keyword>
<dbReference type="EMBL" id="CXPG01000021">
    <property type="protein sequence ID" value="CTQ34136.1"/>
    <property type="molecule type" value="Genomic_DNA"/>
</dbReference>
<dbReference type="InterPro" id="IPR032816">
    <property type="entry name" value="VTT_dom"/>
</dbReference>
<feature type="transmembrane region" description="Helical" evidence="1">
    <location>
        <begin position="54"/>
        <end position="79"/>
    </location>
</feature>
<organism evidence="3 4">
    <name type="scientific">Jannaschia rubra</name>
    <dbReference type="NCBI Taxonomy" id="282197"/>
    <lineage>
        <taxon>Bacteria</taxon>
        <taxon>Pseudomonadati</taxon>
        <taxon>Pseudomonadota</taxon>
        <taxon>Alphaproteobacteria</taxon>
        <taxon>Rhodobacterales</taxon>
        <taxon>Roseobacteraceae</taxon>
        <taxon>Jannaschia</taxon>
    </lineage>
</organism>
<evidence type="ECO:0000313" key="4">
    <source>
        <dbReference type="Proteomes" id="UP000048908"/>
    </source>
</evidence>
<dbReference type="Proteomes" id="UP000048908">
    <property type="component" value="Unassembled WGS sequence"/>
</dbReference>
<dbReference type="AlphaFoldDB" id="A0A0M6XSK6"/>